<name>A0ABP6VR57_9PSEU</name>
<evidence type="ECO:0000256" key="1">
    <source>
        <dbReference type="SAM" id="MobiDB-lite"/>
    </source>
</evidence>
<accession>A0ABP6VR57</accession>
<feature type="region of interest" description="Disordered" evidence="1">
    <location>
        <begin position="27"/>
        <end position="70"/>
    </location>
</feature>
<keyword evidence="3" id="KW-1185">Reference proteome</keyword>
<gene>
    <name evidence="2" type="ORF">GCM10022222_22560</name>
</gene>
<dbReference type="EMBL" id="BAAAZN010000004">
    <property type="protein sequence ID" value="GAA3538458.1"/>
    <property type="molecule type" value="Genomic_DNA"/>
</dbReference>
<reference evidence="3" key="1">
    <citation type="journal article" date="2019" name="Int. J. Syst. Evol. Microbiol.">
        <title>The Global Catalogue of Microorganisms (GCM) 10K type strain sequencing project: providing services to taxonomists for standard genome sequencing and annotation.</title>
        <authorList>
            <consortium name="The Broad Institute Genomics Platform"/>
            <consortium name="The Broad Institute Genome Sequencing Center for Infectious Disease"/>
            <person name="Wu L."/>
            <person name="Ma J."/>
        </authorList>
    </citation>
    <scope>NUCLEOTIDE SEQUENCE [LARGE SCALE GENOMIC DNA]</scope>
    <source>
        <strain evidence="3">JCM 16898</strain>
    </source>
</reference>
<evidence type="ECO:0000313" key="2">
    <source>
        <dbReference type="EMBL" id="GAA3538458.1"/>
    </source>
</evidence>
<evidence type="ECO:0000313" key="3">
    <source>
        <dbReference type="Proteomes" id="UP001500689"/>
    </source>
</evidence>
<protein>
    <submittedName>
        <fullName evidence="2">Uncharacterized protein</fullName>
    </submittedName>
</protein>
<comment type="caution">
    <text evidence="2">The sequence shown here is derived from an EMBL/GenBank/DDBJ whole genome shotgun (WGS) entry which is preliminary data.</text>
</comment>
<dbReference type="Proteomes" id="UP001500689">
    <property type="component" value="Unassembled WGS sequence"/>
</dbReference>
<sequence length="70" mass="7919">MRTRIHRHAVGPGDEFRLVHGDDARAHRRGRRVDRQYQHGVPAYDQDFRNSLPGRTGGPRPGPIANPLTV</sequence>
<proteinExistence type="predicted"/>
<organism evidence="2 3">
    <name type="scientific">Amycolatopsis ultiminotia</name>
    <dbReference type="NCBI Taxonomy" id="543629"/>
    <lineage>
        <taxon>Bacteria</taxon>
        <taxon>Bacillati</taxon>
        <taxon>Actinomycetota</taxon>
        <taxon>Actinomycetes</taxon>
        <taxon>Pseudonocardiales</taxon>
        <taxon>Pseudonocardiaceae</taxon>
        <taxon>Amycolatopsis</taxon>
    </lineage>
</organism>